<name>A0A0E9QWS3_ANGAN</name>
<evidence type="ECO:0000313" key="1">
    <source>
        <dbReference type="EMBL" id="JAH20563.1"/>
    </source>
</evidence>
<reference evidence="1" key="2">
    <citation type="journal article" date="2015" name="Fish Shellfish Immunol.">
        <title>Early steps in the European eel (Anguilla anguilla)-Vibrio vulnificus interaction in the gills: Role of the RtxA13 toxin.</title>
        <authorList>
            <person name="Callol A."/>
            <person name="Pajuelo D."/>
            <person name="Ebbesson L."/>
            <person name="Teles M."/>
            <person name="MacKenzie S."/>
            <person name="Amaro C."/>
        </authorList>
    </citation>
    <scope>NUCLEOTIDE SEQUENCE</scope>
</reference>
<organism evidence="1">
    <name type="scientific">Anguilla anguilla</name>
    <name type="common">European freshwater eel</name>
    <name type="synonym">Muraena anguilla</name>
    <dbReference type="NCBI Taxonomy" id="7936"/>
    <lineage>
        <taxon>Eukaryota</taxon>
        <taxon>Metazoa</taxon>
        <taxon>Chordata</taxon>
        <taxon>Craniata</taxon>
        <taxon>Vertebrata</taxon>
        <taxon>Euteleostomi</taxon>
        <taxon>Actinopterygii</taxon>
        <taxon>Neopterygii</taxon>
        <taxon>Teleostei</taxon>
        <taxon>Anguilliformes</taxon>
        <taxon>Anguillidae</taxon>
        <taxon>Anguilla</taxon>
    </lineage>
</organism>
<proteinExistence type="predicted"/>
<sequence length="15" mass="1632">MVPELDPIAVKLGSY</sequence>
<dbReference type="EMBL" id="GBXM01088014">
    <property type="protein sequence ID" value="JAH20563.1"/>
    <property type="molecule type" value="Transcribed_RNA"/>
</dbReference>
<protein>
    <submittedName>
        <fullName evidence="1">Uncharacterized protein</fullName>
    </submittedName>
</protein>
<accession>A0A0E9QWS3</accession>
<reference evidence="1" key="1">
    <citation type="submission" date="2014-11" db="EMBL/GenBank/DDBJ databases">
        <authorList>
            <person name="Amaro Gonzalez C."/>
        </authorList>
    </citation>
    <scope>NUCLEOTIDE SEQUENCE</scope>
</reference>